<sequence length="304" mass="33794">MILLHSWRDFKNIEISKGYAVKVIIALFAMLLVGCASNQPTFESAPVNAQTINLYLFEKAQDTNAGLQNYYQDPQLMNTIAKNNTPVALQNTFSGDMAASAGGAIGGAIVGALIEAEMRAIEAYRETLGLHADNPQLEAYFEQGFSSQRPSNWKNVNTSFSDGALQLYPNDNANEMNVSVSWNHYINPIDNLFQSGLQIVYEFDVISVDPEDNSLDTLKYYVDFGYTEAGGLEESEEQLLANDKALYNKVSEIAFKSAAKFIYHQLDNIKEETHIELASPEQTNGFTMHHHYITSAVATSTVRF</sequence>
<dbReference type="AlphaFoldDB" id="A0A837GAC9"/>
<gene>
    <name evidence="1" type="ORF">TW71_08360</name>
</gene>
<reference evidence="1" key="1">
    <citation type="journal article" date="2015" name="BMC Genomics">
        <title>Genome mining reveals unlocked bioactive potential of marine Gram-negative bacteria.</title>
        <authorList>
            <person name="Machado H."/>
            <person name="Sonnenschein E.C."/>
            <person name="Melchiorsen J."/>
            <person name="Gram L."/>
        </authorList>
    </citation>
    <scope>NUCLEOTIDE SEQUENCE</scope>
    <source>
        <strain evidence="1">S2052</strain>
    </source>
</reference>
<dbReference type="EMBL" id="JXXR01000008">
    <property type="protein sequence ID" value="KJY74936.1"/>
    <property type="molecule type" value="Genomic_DNA"/>
</dbReference>
<name>A0A837GAC9_9VIBR</name>
<evidence type="ECO:0000313" key="1">
    <source>
        <dbReference type="EMBL" id="KJY74936.1"/>
    </source>
</evidence>
<protein>
    <submittedName>
        <fullName evidence="1">Uncharacterized protein</fullName>
    </submittedName>
</protein>
<organism evidence="1">
    <name type="scientific">Vibrio coralliilyticus</name>
    <dbReference type="NCBI Taxonomy" id="190893"/>
    <lineage>
        <taxon>Bacteria</taxon>
        <taxon>Pseudomonadati</taxon>
        <taxon>Pseudomonadota</taxon>
        <taxon>Gammaproteobacteria</taxon>
        <taxon>Vibrionales</taxon>
        <taxon>Vibrionaceae</taxon>
        <taxon>Vibrio</taxon>
    </lineage>
</organism>
<accession>A0A837GAC9</accession>
<comment type="caution">
    <text evidence="1">The sequence shown here is derived from an EMBL/GenBank/DDBJ whole genome shotgun (WGS) entry which is preliminary data.</text>
</comment>
<proteinExistence type="predicted"/>